<dbReference type="SUPFAM" id="SSF88723">
    <property type="entry name" value="PIN domain-like"/>
    <property type="match status" value="1"/>
</dbReference>
<evidence type="ECO:0000259" key="1">
    <source>
        <dbReference type="Pfam" id="PF01850"/>
    </source>
</evidence>
<gene>
    <name evidence="2" type="ORF">ENQ20_01160</name>
</gene>
<dbReference type="Pfam" id="PF01850">
    <property type="entry name" value="PIN"/>
    <property type="match status" value="1"/>
</dbReference>
<accession>A0A7C1J8D7</accession>
<name>A0A7C1J8D7_9CHLR</name>
<dbReference type="PANTHER" id="PTHR36173">
    <property type="entry name" value="RIBONUCLEASE VAPC16-RELATED"/>
    <property type="match status" value="1"/>
</dbReference>
<dbReference type="EMBL" id="DSMG01000011">
    <property type="protein sequence ID" value="HDX30083.1"/>
    <property type="molecule type" value="Genomic_DNA"/>
</dbReference>
<dbReference type="InterPro" id="IPR052919">
    <property type="entry name" value="TA_system_RNase"/>
</dbReference>
<dbReference type="PANTHER" id="PTHR36173:SF2">
    <property type="entry name" value="RIBONUCLEASE VAPC16"/>
    <property type="match status" value="1"/>
</dbReference>
<dbReference type="CDD" id="cd09872">
    <property type="entry name" value="PIN_Sll0205-like"/>
    <property type="match status" value="1"/>
</dbReference>
<reference evidence="2" key="1">
    <citation type="journal article" date="2020" name="mSystems">
        <title>Genome- and Community-Level Interaction Insights into Carbon Utilization and Element Cycling Functions of Hydrothermarchaeota in Hydrothermal Sediment.</title>
        <authorList>
            <person name="Zhou Z."/>
            <person name="Liu Y."/>
            <person name="Xu W."/>
            <person name="Pan J."/>
            <person name="Luo Z.H."/>
            <person name="Li M."/>
        </authorList>
    </citation>
    <scope>NUCLEOTIDE SEQUENCE [LARGE SCALE GENOMIC DNA]</scope>
    <source>
        <strain evidence="2">SpSt-289</strain>
    </source>
</reference>
<evidence type="ECO:0000313" key="2">
    <source>
        <dbReference type="EMBL" id="HDX30083.1"/>
    </source>
</evidence>
<comment type="caution">
    <text evidence="2">The sequence shown here is derived from an EMBL/GenBank/DDBJ whole genome shotgun (WGS) entry which is preliminary data.</text>
</comment>
<protein>
    <submittedName>
        <fullName evidence="2">Type II toxin-antitoxin system VapC family toxin</fullName>
    </submittedName>
</protein>
<feature type="domain" description="PIN" evidence="1">
    <location>
        <begin position="4"/>
        <end position="123"/>
    </location>
</feature>
<dbReference type="InterPro" id="IPR002716">
    <property type="entry name" value="PIN_dom"/>
</dbReference>
<dbReference type="Gene3D" id="3.40.50.1010">
    <property type="entry name" value="5'-nuclease"/>
    <property type="match status" value="1"/>
</dbReference>
<dbReference type="InterPro" id="IPR029060">
    <property type="entry name" value="PIN-like_dom_sf"/>
</dbReference>
<sequence length="128" mass="14564">MKLLLDTHTFIWWDSEPAKLSRQALALCQDRQNVLLLSVVSIWEMQIKLQLGKLRLALPLKEIVETQQQTNNIEILPVTLAHVLALENLPAHHQDPFDRLLVAQAMVEGAVLVSRDPNIAKYAVQVVW</sequence>
<dbReference type="AlphaFoldDB" id="A0A7C1J8D7"/>
<proteinExistence type="predicted"/>
<dbReference type="InterPro" id="IPR041705">
    <property type="entry name" value="PIN_Sll0205"/>
</dbReference>
<organism evidence="2">
    <name type="scientific">Caldilinea aerophila</name>
    <dbReference type="NCBI Taxonomy" id="133453"/>
    <lineage>
        <taxon>Bacteria</taxon>
        <taxon>Bacillati</taxon>
        <taxon>Chloroflexota</taxon>
        <taxon>Caldilineae</taxon>
        <taxon>Caldilineales</taxon>
        <taxon>Caldilineaceae</taxon>
        <taxon>Caldilinea</taxon>
    </lineage>
</organism>